<protein>
    <recommendedName>
        <fullName evidence="4">SWIM-type domain-containing protein</fullName>
    </recommendedName>
</protein>
<reference evidence="5 6" key="1">
    <citation type="submission" date="2021-06" db="EMBL/GenBank/DDBJ databases">
        <title>Halomicroarcula sp. a new haloarchaeum isolated from saline soil.</title>
        <authorList>
            <person name="Duran-Viseras A."/>
            <person name="Sanchez-Porro C."/>
            <person name="Ventosa A."/>
        </authorList>
    </citation>
    <scope>NUCLEOTIDE SEQUENCE [LARGE SCALE GENOMIC DNA]</scope>
    <source>
        <strain evidence="5 6">F27</strain>
    </source>
</reference>
<evidence type="ECO:0000313" key="6">
    <source>
        <dbReference type="Proteomes" id="UP001430455"/>
    </source>
</evidence>
<evidence type="ECO:0000256" key="2">
    <source>
        <dbReference type="SAM" id="MobiDB-lite"/>
    </source>
</evidence>
<keyword evidence="3" id="KW-0472">Membrane</keyword>
<feature type="compositionally biased region" description="Polar residues" evidence="2">
    <location>
        <begin position="82"/>
        <end position="93"/>
    </location>
</feature>
<keyword evidence="1" id="KW-0863">Zinc-finger</keyword>
<feature type="transmembrane region" description="Helical" evidence="3">
    <location>
        <begin position="173"/>
        <end position="196"/>
    </location>
</feature>
<feature type="compositionally biased region" description="Polar residues" evidence="2">
    <location>
        <begin position="140"/>
        <end position="154"/>
    </location>
</feature>
<keyword evidence="3" id="KW-0812">Transmembrane</keyword>
<gene>
    <name evidence="5" type="ORF">EGH23_11110</name>
</gene>
<dbReference type="PROSITE" id="PS50966">
    <property type="entry name" value="ZF_SWIM"/>
    <property type="match status" value="1"/>
</dbReference>
<sequence>MVDDRRKRRARNQNITISARFGSNEYLVNGSRGIEYLVELDTPSCECPDWQKRQPSGGCKHILYVKMEMDTDSQAGLTNTVADTVRQRNSTPASDPYADGFSKQGSSSNPTPKDESEVNRATSTASTSHSSESSPDTDTKNSQQTGVEIASSTTDSKRNTREESESDEVDTSVFASGLIVAVLVTIPVEIVLVLLNMSPGTLWMRFVAILVVVEALSILDRSTDQTTTDDDSAVDKDSTTPPTQESDYAQQHPSQSSLYDR</sequence>
<dbReference type="InterPro" id="IPR007527">
    <property type="entry name" value="Znf_SWIM"/>
</dbReference>
<feature type="compositionally biased region" description="Low complexity" evidence="2">
    <location>
        <begin position="121"/>
        <end position="136"/>
    </location>
</feature>
<keyword evidence="6" id="KW-1185">Reference proteome</keyword>
<evidence type="ECO:0000256" key="1">
    <source>
        <dbReference type="PROSITE-ProRule" id="PRU00325"/>
    </source>
</evidence>
<feature type="region of interest" description="Disordered" evidence="2">
    <location>
        <begin position="82"/>
        <end position="170"/>
    </location>
</feature>
<keyword evidence="3" id="KW-1133">Transmembrane helix</keyword>
<dbReference type="AlphaFoldDB" id="A0AAW4PC47"/>
<dbReference type="GO" id="GO:0008270">
    <property type="term" value="F:zinc ion binding"/>
    <property type="evidence" value="ECO:0007669"/>
    <property type="project" value="UniProtKB-KW"/>
</dbReference>
<name>A0AAW4PC47_9EURY</name>
<dbReference type="EMBL" id="RKLT01000003">
    <property type="protein sequence ID" value="MBX0295429.1"/>
    <property type="molecule type" value="Genomic_DNA"/>
</dbReference>
<dbReference type="RefSeq" id="WP_220580070.1">
    <property type="nucleotide sequence ID" value="NZ_RKLT01000003.1"/>
</dbReference>
<evidence type="ECO:0000259" key="4">
    <source>
        <dbReference type="PROSITE" id="PS50966"/>
    </source>
</evidence>
<feature type="region of interest" description="Disordered" evidence="2">
    <location>
        <begin position="223"/>
        <end position="261"/>
    </location>
</feature>
<proteinExistence type="predicted"/>
<keyword evidence="1" id="KW-0862">Zinc</keyword>
<keyword evidence="1" id="KW-0479">Metal-binding</keyword>
<dbReference type="Proteomes" id="UP001430455">
    <property type="component" value="Unassembled WGS sequence"/>
</dbReference>
<organism evidence="5 6">
    <name type="scientific">Haloarcula nitratireducens</name>
    <dbReference type="NCBI Taxonomy" id="2487749"/>
    <lineage>
        <taxon>Archaea</taxon>
        <taxon>Methanobacteriati</taxon>
        <taxon>Methanobacteriota</taxon>
        <taxon>Stenosarchaea group</taxon>
        <taxon>Halobacteria</taxon>
        <taxon>Halobacteriales</taxon>
        <taxon>Haloarculaceae</taxon>
        <taxon>Haloarcula</taxon>
    </lineage>
</organism>
<feature type="domain" description="SWIM-type" evidence="4">
    <location>
        <begin position="36"/>
        <end position="70"/>
    </location>
</feature>
<evidence type="ECO:0000256" key="3">
    <source>
        <dbReference type="SAM" id="Phobius"/>
    </source>
</evidence>
<accession>A0AAW4PC47</accession>
<evidence type="ECO:0000313" key="5">
    <source>
        <dbReference type="EMBL" id="MBX0295429.1"/>
    </source>
</evidence>
<feature type="transmembrane region" description="Helical" evidence="3">
    <location>
        <begin position="202"/>
        <end position="219"/>
    </location>
</feature>
<comment type="caution">
    <text evidence="5">The sequence shown here is derived from an EMBL/GenBank/DDBJ whole genome shotgun (WGS) entry which is preliminary data.</text>
</comment>
<feature type="compositionally biased region" description="Polar residues" evidence="2">
    <location>
        <begin position="239"/>
        <end position="261"/>
    </location>
</feature>